<evidence type="ECO:0000256" key="1">
    <source>
        <dbReference type="ARBA" id="ARBA00004651"/>
    </source>
</evidence>
<feature type="transmembrane region" description="Helical" evidence="7">
    <location>
        <begin position="46"/>
        <end position="68"/>
    </location>
</feature>
<evidence type="ECO:0000256" key="4">
    <source>
        <dbReference type="ARBA" id="ARBA00022692"/>
    </source>
</evidence>
<evidence type="ECO:0000313" key="9">
    <source>
        <dbReference type="EMBL" id="MDQ0289818.1"/>
    </source>
</evidence>
<sequence>MAISWKRNLYLVWISQLLAMAGFSAITPFIPVFIRDHFGIYDEKVRGAWVSALTFFGMFSFCVSAPLWGMLADRFGRKMMLLRSYYVTALLFPLLYFAPNMIVLIMLRFCVSAFSGTVTAAQTLVVTTTPEENHGFALGMLSTAVWSGNMFGFMAGAMIVNYCGYFWGFAICGIMYLLGGLLVQFFVKEDFVRQPKPLITAGPVKKPGLRGVIHAYSLSVWLMLLLFVLMGLSRRYDEPYLAILVEAIHGTVDTSYYTGIISAGAALGGVISGVVLGRLCDRYSPLKLAYPLIGLSFLFMLWQAFSQNLLSLGVARFGCFMAAGGLEPAFQALLAQMAPPEKRGTLFGIASSLRMTGILLAALSGGFVIYFLGTRAIFVAAALLMLTLLPLLYWSTKYRRQTPAKAS</sequence>
<feature type="transmembrane region" description="Helical" evidence="7">
    <location>
        <begin position="165"/>
        <end position="187"/>
    </location>
</feature>
<keyword evidence="10" id="KW-1185">Reference proteome</keyword>
<proteinExistence type="predicted"/>
<evidence type="ECO:0000256" key="6">
    <source>
        <dbReference type="ARBA" id="ARBA00023136"/>
    </source>
</evidence>
<dbReference type="Gene3D" id="1.20.1250.20">
    <property type="entry name" value="MFS general substrate transporter like domains"/>
    <property type="match status" value="2"/>
</dbReference>
<evidence type="ECO:0000313" key="10">
    <source>
        <dbReference type="Proteomes" id="UP001238163"/>
    </source>
</evidence>
<feature type="transmembrane region" description="Helical" evidence="7">
    <location>
        <begin position="80"/>
        <end position="99"/>
    </location>
</feature>
<dbReference type="InterPro" id="IPR036259">
    <property type="entry name" value="MFS_trans_sf"/>
</dbReference>
<dbReference type="SUPFAM" id="SSF103473">
    <property type="entry name" value="MFS general substrate transporter"/>
    <property type="match status" value="1"/>
</dbReference>
<name>A0AAE3VG14_9BACT</name>
<comment type="caution">
    <text evidence="9">The sequence shown here is derived from an EMBL/GenBank/DDBJ whole genome shotgun (WGS) entry which is preliminary data.</text>
</comment>
<dbReference type="Proteomes" id="UP001238163">
    <property type="component" value="Unassembled WGS sequence"/>
</dbReference>
<keyword evidence="6 7" id="KW-0472">Membrane</keyword>
<feature type="transmembrane region" description="Helical" evidence="7">
    <location>
        <begin position="376"/>
        <end position="395"/>
    </location>
</feature>
<dbReference type="AlphaFoldDB" id="A0AAE3VG14"/>
<gene>
    <name evidence="9" type="ORF">J3R75_001925</name>
</gene>
<dbReference type="PANTHER" id="PTHR43414:SF6">
    <property type="entry name" value="MULTIDRUG RESISTANCE PROTEIN MDTG"/>
    <property type="match status" value="1"/>
</dbReference>
<dbReference type="GO" id="GO:0005886">
    <property type="term" value="C:plasma membrane"/>
    <property type="evidence" value="ECO:0007669"/>
    <property type="project" value="UniProtKB-SubCell"/>
</dbReference>
<feature type="transmembrane region" description="Helical" evidence="7">
    <location>
        <begin position="346"/>
        <end position="370"/>
    </location>
</feature>
<feature type="transmembrane region" description="Helical" evidence="7">
    <location>
        <begin position="215"/>
        <end position="236"/>
    </location>
</feature>
<keyword evidence="4 7" id="KW-0812">Transmembrane</keyword>
<feature type="transmembrane region" description="Helical" evidence="7">
    <location>
        <begin position="138"/>
        <end position="159"/>
    </location>
</feature>
<evidence type="ECO:0000256" key="7">
    <source>
        <dbReference type="SAM" id="Phobius"/>
    </source>
</evidence>
<feature type="transmembrane region" description="Helical" evidence="7">
    <location>
        <begin position="256"/>
        <end position="276"/>
    </location>
</feature>
<dbReference type="PANTHER" id="PTHR43414">
    <property type="entry name" value="MULTIDRUG RESISTANCE PROTEIN MDTG"/>
    <property type="match status" value="1"/>
</dbReference>
<accession>A0AAE3VG14</accession>
<evidence type="ECO:0000259" key="8">
    <source>
        <dbReference type="PROSITE" id="PS50850"/>
    </source>
</evidence>
<dbReference type="InterPro" id="IPR011701">
    <property type="entry name" value="MFS"/>
</dbReference>
<organism evidence="9 10">
    <name type="scientific">Oligosphaera ethanolica</name>
    <dbReference type="NCBI Taxonomy" id="760260"/>
    <lineage>
        <taxon>Bacteria</taxon>
        <taxon>Pseudomonadati</taxon>
        <taxon>Lentisphaerota</taxon>
        <taxon>Oligosphaeria</taxon>
        <taxon>Oligosphaerales</taxon>
        <taxon>Oligosphaeraceae</taxon>
        <taxon>Oligosphaera</taxon>
    </lineage>
</organism>
<keyword evidence="5 7" id="KW-1133">Transmembrane helix</keyword>
<keyword evidence="2" id="KW-0813">Transport</keyword>
<evidence type="ECO:0000256" key="5">
    <source>
        <dbReference type="ARBA" id="ARBA00022989"/>
    </source>
</evidence>
<keyword evidence="3" id="KW-1003">Cell membrane</keyword>
<feature type="transmembrane region" description="Helical" evidence="7">
    <location>
        <begin position="288"/>
        <end position="305"/>
    </location>
</feature>
<feature type="domain" description="Major facilitator superfamily (MFS) profile" evidence="8">
    <location>
        <begin position="8"/>
        <end position="399"/>
    </location>
</feature>
<dbReference type="EMBL" id="JAUSVL010000001">
    <property type="protein sequence ID" value="MDQ0289818.1"/>
    <property type="molecule type" value="Genomic_DNA"/>
</dbReference>
<evidence type="ECO:0000256" key="2">
    <source>
        <dbReference type="ARBA" id="ARBA00022448"/>
    </source>
</evidence>
<dbReference type="InterPro" id="IPR020846">
    <property type="entry name" value="MFS_dom"/>
</dbReference>
<reference evidence="9" key="1">
    <citation type="submission" date="2023-07" db="EMBL/GenBank/DDBJ databases">
        <title>Genomic Encyclopedia of Type Strains, Phase IV (KMG-IV): sequencing the most valuable type-strain genomes for metagenomic binning, comparative biology and taxonomic classification.</title>
        <authorList>
            <person name="Goeker M."/>
        </authorList>
    </citation>
    <scope>NUCLEOTIDE SEQUENCE</scope>
    <source>
        <strain evidence="9">DSM 24202</strain>
    </source>
</reference>
<feature type="transmembrane region" description="Helical" evidence="7">
    <location>
        <begin position="12"/>
        <end position="34"/>
    </location>
</feature>
<protein>
    <submittedName>
        <fullName evidence="9">DHA1 family multidrug resistance protein-like MFS transporter</fullName>
    </submittedName>
</protein>
<dbReference type="RefSeq" id="WP_307261268.1">
    <property type="nucleotide sequence ID" value="NZ_JAUSVL010000001.1"/>
</dbReference>
<dbReference type="GO" id="GO:0022857">
    <property type="term" value="F:transmembrane transporter activity"/>
    <property type="evidence" value="ECO:0007669"/>
    <property type="project" value="InterPro"/>
</dbReference>
<dbReference type="Pfam" id="PF07690">
    <property type="entry name" value="MFS_1"/>
    <property type="match status" value="1"/>
</dbReference>
<evidence type="ECO:0000256" key="3">
    <source>
        <dbReference type="ARBA" id="ARBA00022475"/>
    </source>
</evidence>
<dbReference type="PROSITE" id="PS50850">
    <property type="entry name" value="MFS"/>
    <property type="match status" value="1"/>
</dbReference>
<comment type="subcellular location">
    <subcellularLocation>
        <location evidence="1">Cell membrane</location>
        <topology evidence="1">Multi-pass membrane protein</topology>
    </subcellularLocation>
</comment>